<dbReference type="InterPro" id="IPR023996">
    <property type="entry name" value="TonB-dep_OMP_SusC/RagA"/>
</dbReference>
<dbReference type="InterPro" id="IPR008969">
    <property type="entry name" value="CarboxyPept-like_regulatory"/>
</dbReference>
<dbReference type="AlphaFoldDB" id="A0A060R9Y0"/>
<dbReference type="InterPro" id="IPR012910">
    <property type="entry name" value="Plug_dom"/>
</dbReference>
<dbReference type="PATRIC" id="fig|1433126.3.peg.2278"/>
<dbReference type="Pfam" id="PF07715">
    <property type="entry name" value="Plug"/>
    <property type="match status" value="1"/>
</dbReference>
<dbReference type="InterPro" id="IPR036942">
    <property type="entry name" value="Beta-barrel_TonB_sf"/>
</dbReference>
<evidence type="ECO:0000259" key="9">
    <source>
        <dbReference type="Pfam" id="PF07715"/>
    </source>
</evidence>
<keyword evidence="6 7" id="KW-0998">Cell outer membrane</keyword>
<dbReference type="Proteomes" id="UP000027616">
    <property type="component" value="Chromosome I"/>
</dbReference>
<name>A0A060R9Y0_9BACT</name>
<dbReference type="NCBIfam" id="TIGR04057">
    <property type="entry name" value="SusC_RagA_signa"/>
    <property type="match status" value="1"/>
</dbReference>
<keyword evidence="8" id="KW-0732">Signal</keyword>
<protein>
    <submittedName>
        <fullName evidence="10">SusC/RagA family TonB-linked outer membrane protein</fullName>
    </submittedName>
</protein>
<evidence type="ECO:0000313" key="11">
    <source>
        <dbReference type="Proteomes" id="UP000027616"/>
    </source>
</evidence>
<evidence type="ECO:0000256" key="6">
    <source>
        <dbReference type="ARBA" id="ARBA00023237"/>
    </source>
</evidence>
<dbReference type="STRING" id="1433126.BN938_2305"/>
<dbReference type="Gene3D" id="2.40.170.20">
    <property type="entry name" value="TonB-dependent receptor, beta-barrel domain"/>
    <property type="match status" value="1"/>
</dbReference>
<keyword evidence="4 7" id="KW-0812">Transmembrane</keyword>
<dbReference type="InterPro" id="IPR023997">
    <property type="entry name" value="TonB-dep_OMP_SusC/RagA_CS"/>
</dbReference>
<evidence type="ECO:0000256" key="8">
    <source>
        <dbReference type="SAM" id="SignalP"/>
    </source>
</evidence>
<evidence type="ECO:0000256" key="7">
    <source>
        <dbReference type="PROSITE-ProRule" id="PRU01360"/>
    </source>
</evidence>
<dbReference type="PROSITE" id="PS52016">
    <property type="entry name" value="TONB_DEPENDENT_REC_3"/>
    <property type="match status" value="1"/>
</dbReference>
<proteinExistence type="inferred from homology"/>
<dbReference type="Gene3D" id="2.60.40.1120">
    <property type="entry name" value="Carboxypeptidase-like, regulatory domain"/>
    <property type="match status" value="1"/>
</dbReference>
<evidence type="ECO:0000256" key="1">
    <source>
        <dbReference type="ARBA" id="ARBA00004571"/>
    </source>
</evidence>
<accession>A0A060R9Y0</accession>
<comment type="subcellular location">
    <subcellularLocation>
        <location evidence="1 7">Cell outer membrane</location>
        <topology evidence="1 7">Multi-pass membrane protein</topology>
    </subcellularLocation>
</comment>
<dbReference type="SUPFAM" id="SSF56935">
    <property type="entry name" value="Porins"/>
    <property type="match status" value="1"/>
</dbReference>
<evidence type="ECO:0000256" key="4">
    <source>
        <dbReference type="ARBA" id="ARBA00022692"/>
    </source>
</evidence>
<dbReference type="NCBIfam" id="TIGR04056">
    <property type="entry name" value="OMP_RagA_SusC"/>
    <property type="match status" value="1"/>
</dbReference>
<organism evidence="10 11">
    <name type="scientific">Mucinivorans hirudinis</name>
    <dbReference type="NCBI Taxonomy" id="1433126"/>
    <lineage>
        <taxon>Bacteria</taxon>
        <taxon>Pseudomonadati</taxon>
        <taxon>Bacteroidota</taxon>
        <taxon>Bacteroidia</taxon>
        <taxon>Bacteroidales</taxon>
        <taxon>Rikenellaceae</taxon>
        <taxon>Mucinivorans</taxon>
    </lineage>
</organism>
<dbReference type="KEGG" id="rbc:BN938_2305"/>
<dbReference type="InterPro" id="IPR039426">
    <property type="entry name" value="TonB-dep_rcpt-like"/>
</dbReference>
<dbReference type="SUPFAM" id="SSF49464">
    <property type="entry name" value="Carboxypeptidase regulatory domain-like"/>
    <property type="match status" value="1"/>
</dbReference>
<keyword evidence="11" id="KW-1185">Reference proteome</keyword>
<feature type="domain" description="TonB-dependent receptor plug" evidence="9">
    <location>
        <begin position="117"/>
        <end position="240"/>
    </location>
</feature>
<dbReference type="EMBL" id="HG934468">
    <property type="protein sequence ID" value="CDN32377.1"/>
    <property type="molecule type" value="Genomic_DNA"/>
</dbReference>
<keyword evidence="3 7" id="KW-1134">Transmembrane beta strand</keyword>
<comment type="similarity">
    <text evidence="7">Belongs to the TonB-dependent receptor family.</text>
</comment>
<dbReference type="HOGENOM" id="CLU_004317_0_1_10"/>
<dbReference type="Pfam" id="PF13715">
    <property type="entry name" value="CarbopepD_reg_2"/>
    <property type="match status" value="1"/>
</dbReference>
<dbReference type="InterPro" id="IPR037066">
    <property type="entry name" value="Plug_dom_sf"/>
</dbReference>
<evidence type="ECO:0000256" key="3">
    <source>
        <dbReference type="ARBA" id="ARBA00022452"/>
    </source>
</evidence>
<evidence type="ECO:0000256" key="2">
    <source>
        <dbReference type="ARBA" id="ARBA00022448"/>
    </source>
</evidence>
<dbReference type="FunFam" id="2.60.40.1120:FF:000003">
    <property type="entry name" value="Outer membrane protein Omp121"/>
    <property type="match status" value="1"/>
</dbReference>
<dbReference type="GO" id="GO:0009279">
    <property type="term" value="C:cell outer membrane"/>
    <property type="evidence" value="ECO:0007669"/>
    <property type="project" value="UniProtKB-SubCell"/>
</dbReference>
<dbReference type="Gene3D" id="2.170.130.10">
    <property type="entry name" value="TonB-dependent receptor, plug domain"/>
    <property type="match status" value="1"/>
</dbReference>
<keyword evidence="2 7" id="KW-0813">Transport</keyword>
<reference evidence="10 11" key="1">
    <citation type="journal article" date="2015" name="Genome Announc.">
        <title>Complete Genome Sequence of the Novel Leech Symbiont Mucinivorans hirudinis M3T.</title>
        <authorList>
            <person name="Nelson M.C."/>
            <person name="Bomar L."/>
            <person name="Graf J."/>
        </authorList>
    </citation>
    <scope>NUCLEOTIDE SEQUENCE [LARGE SCALE GENOMIC DNA]</scope>
    <source>
        <strain evidence="11">M3</strain>
    </source>
</reference>
<dbReference type="eggNOG" id="COG4206">
    <property type="taxonomic scope" value="Bacteria"/>
</dbReference>
<evidence type="ECO:0000256" key="5">
    <source>
        <dbReference type="ARBA" id="ARBA00023136"/>
    </source>
</evidence>
<feature type="chain" id="PRO_5001586407" evidence="8">
    <location>
        <begin position="22"/>
        <end position="1113"/>
    </location>
</feature>
<keyword evidence="5 7" id="KW-0472">Membrane</keyword>
<gene>
    <name evidence="10" type="ORF">BN938_2305</name>
</gene>
<evidence type="ECO:0000313" key="10">
    <source>
        <dbReference type="EMBL" id="CDN32377.1"/>
    </source>
</evidence>
<sequence>MKQKLIMFVSFLFFGIVLAFAQMKEVKGTVVDEQGEPVIGATIQVKGEKSKVTVTDIDGKFKISAPPDAIIVVSFVGMKTMEVKAAPTLNITLQTDAKMLQDIVVTGMVSTDKRLFTGAADRLSASDVKIDGMADISRGLEGRSAGVSIQNISGTFGTAPKIRVRGATSIYGNSKPLWVVDGVIQDNVVDVGTDNLSSGDAITLISSAIAGLNPDDIESFQILKDGSATSIYGAKAMAGVIVITTKKGRKGVSTFSYTGEFTTRLKPNYRTFNIMNSQDQMGIYQELQEKGWLNFASVHRASNSGVYGRMYHLTHSYNPVTGQFGLPNTPQARVAYLQQAEYRNTDWFDLLFSNEVLMNHSVSMSTGTNKSQSYISLSMMDDPGWMKQSKVSRYTANLNNTYNITEQLSFTGIANASYREQQAPGTMGQSSDPVGGSVSRHFDINPYSYALNTSRTLDPDVNYTRNYADFNIFNELKNNNIQLNIVDLKFQGELIWKHKSGLHLNLLGALKYSSVSQVHQIKDMSNQAMAYRAMGDATITLRNPWLYKDPDKTNTLPQTVLPKGGFYNKKEYRMLSYDLRLSATFNKNFNDTHILNSYAGAEVNSQDRSSDWFDGWGMQYSNGELPFFDYMSFKRMRESNTNYYGIDNTHNRQIAFFATGTYSYMGKYTLTGTLRYEGTNRLGRARSARWLPTWNVALAWNMHEEKFFQNLKPALSHFTLKASYSLTADAGPSWVTNSNVVITSYNPWRPSANVGESGLSIDDLENANLTYEKKHELNIGVDIGFLNNRINLAVDWYRRNNFDLIGWVATQGAGGQVNRMGNVATMKSNGFEFTLTSRNIENPNFKWSTNLIFGLSKTEVTELKTRTRMLDLISGSGFAKVGYPHRSLFSIPFTGLDNQGFPIFEMADDRNEKVVIKRDSYSSLDFQQRENLDFLKYEGPTDPTITGSLSNMFSYKNWRLNVFITYSAGNKVRLDPVFSAAYGDLDATPKEFKNRWRVVGDESKTDIPVIASSRHPRQHSGLNRGYNAYNYSTVRVADGGFVRMKEISLQYSLPSALLSRGVLSSASLKLTATNLFLIYADKKLNGQDPEFFRSGGVSSPVPQQFTLTLRLGF</sequence>
<feature type="signal peptide" evidence="8">
    <location>
        <begin position="1"/>
        <end position="21"/>
    </location>
</feature>
<dbReference type="OrthoDB" id="9768177at2"/>